<dbReference type="GO" id="GO:0005829">
    <property type="term" value="C:cytosol"/>
    <property type="evidence" value="ECO:0007669"/>
    <property type="project" value="TreeGrafter"/>
</dbReference>
<gene>
    <name evidence="10" type="ORF">FRACA_1410004</name>
</gene>
<evidence type="ECO:0000259" key="8">
    <source>
        <dbReference type="PROSITE" id="PS50110"/>
    </source>
</evidence>
<dbReference type="PROSITE" id="PS50110">
    <property type="entry name" value="RESPONSE_REGULATORY"/>
    <property type="match status" value="1"/>
</dbReference>
<dbReference type="RefSeq" id="WP_101830498.1">
    <property type="nucleotide sequence ID" value="NZ_FZMO01000048.1"/>
</dbReference>
<dbReference type="SUPFAM" id="SSF52172">
    <property type="entry name" value="CheY-like"/>
    <property type="match status" value="1"/>
</dbReference>
<evidence type="ECO:0000256" key="2">
    <source>
        <dbReference type="ARBA" id="ARBA00023015"/>
    </source>
</evidence>
<dbReference type="SMART" id="SM00448">
    <property type="entry name" value="REC"/>
    <property type="match status" value="1"/>
</dbReference>
<evidence type="ECO:0000313" key="10">
    <source>
        <dbReference type="EMBL" id="SNQ46485.1"/>
    </source>
</evidence>
<comment type="caution">
    <text evidence="6">Lacks conserved residue(s) required for the propagation of feature annotation.</text>
</comment>
<feature type="domain" description="OmpR/PhoB-type" evidence="9">
    <location>
        <begin position="144"/>
        <end position="239"/>
    </location>
</feature>
<name>A0A2I2KLE7_9ACTN</name>
<keyword evidence="11" id="KW-1185">Reference proteome</keyword>
<proteinExistence type="predicted"/>
<feature type="domain" description="Response regulatory" evidence="8">
    <location>
        <begin position="2"/>
        <end position="123"/>
    </location>
</feature>
<evidence type="ECO:0000256" key="7">
    <source>
        <dbReference type="PROSITE-ProRule" id="PRU01091"/>
    </source>
</evidence>
<dbReference type="PANTHER" id="PTHR48111:SF72">
    <property type="entry name" value="SENSORY TRANSDUCTION PROTEIN REGX3"/>
    <property type="match status" value="1"/>
</dbReference>
<dbReference type="Pfam" id="PF00486">
    <property type="entry name" value="Trans_reg_C"/>
    <property type="match status" value="1"/>
</dbReference>
<dbReference type="InterPro" id="IPR036388">
    <property type="entry name" value="WH-like_DNA-bd_sf"/>
</dbReference>
<protein>
    <recommendedName>
        <fullName evidence="5">Sensory transduction protein RegX3</fullName>
    </recommendedName>
</protein>
<dbReference type="SMART" id="SM00862">
    <property type="entry name" value="Trans_reg_C"/>
    <property type="match status" value="1"/>
</dbReference>
<dbReference type="InterPro" id="IPR039420">
    <property type="entry name" value="WalR-like"/>
</dbReference>
<keyword evidence="4" id="KW-0804">Transcription</keyword>
<dbReference type="InterPro" id="IPR001867">
    <property type="entry name" value="OmpR/PhoB-type_DNA-bd"/>
</dbReference>
<sequence>MRLLLAEGDEDAARDLAAQLRRHGFTVGLESTGAGVLAWPTKVDCVLLGLDLPDLDALEVCRRLRSYCQVPLIALSSTGSGQPDAEPRDSELDCVLALQAGFDDYVPAPFLGLEVAARIDAVLRRARPIPLEHDTIPRQPPGTRDLITHGRLVINLRTREVTVGTRQITLTRKEFGLLVLLATEPGTVFSRERIMASVWQDETSLSSRTLDTHVATLRAKLDSRAWIVTVHGIGFRIGGDD</sequence>
<dbReference type="CDD" id="cd00383">
    <property type="entry name" value="trans_reg_C"/>
    <property type="match status" value="1"/>
</dbReference>
<dbReference type="GO" id="GO:0000976">
    <property type="term" value="F:transcription cis-regulatory region binding"/>
    <property type="evidence" value="ECO:0007669"/>
    <property type="project" value="TreeGrafter"/>
</dbReference>
<evidence type="ECO:0000259" key="9">
    <source>
        <dbReference type="PROSITE" id="PS51755"/>
    </source>
</evidence>
<keyword evidence="3 7" id="KW-0238">DNA-binding</keyword>
<dbReference type="AlphaFoldDB" id="A0A2I2KLE7"/>
<evidence type="ECO:0000256" key="3">
    <source>
        <dbReference type="ARBA" id="ARBA00023125"/>
    </source>
</evidence>
<dbReference type="Gene3D" id="6.10.250.690">
    <property type="match status" value="1"/>
</dbReference>
<dbReference type="Gene3D" id="1.10.10.10">
    <property type="entry name" value="Winged helix-like DNA-binding domain superfamily/Winged helix DNA-binding domain"/>
    <property type="match status" value="1"/>
</dbReference>
<dbReference type="EMBL" id="FZMO01000048">
    <property type="protein sequence ID" value="SNQ46485.1"/>
    <property type="molecule type" value="Genomic_DNA"/>
</dbReference>
<dbReference type="GO" id="GO:0000156">
    <property type="term" value="F:phosphorelay response regulator activity"/>
    <property type="evidence" value="ECO:0007669"/>
    <property type="project" value="TreeGrafter"/>
</dbReference>
<dbReference type="PANTHER" id="PTHR48111">
    <property type="entry name" value="REGULATOR OF RPOS"/>
    <property type="match status" value="1"/>
</dbReference>
<evidence type="ECO:0000256" key="4">
    <source>
        <dbReference type="ARBA" id="ARBA00023163"/>
    </source>
</evidence>
<dbReference type="GO" id="GO:0006355">
    <property type="term" value="P:regulation of DNA-templated transcription"/>
    <property type="evidence" value="ECO:0007669"/>
    <property type="project" value="InterPro"/>
</dbReference>
<evidence type="ECO:0000256" key="1">
    <source>
        <dbReference type="ARBA" id="ARBA00022553"/>
    </source>
</evidence>
<keyword evidence="2" id="KW-0805">Transcription regulation</keyword>
<dbReference type="InterPro" id="IPR001789">
    <property type="entry name" value="Sig_transdc_resp-reg_receiver"/>
</dbReference>
<dbReference type="Gene3D" id="3.40.50.2300">
    <property type="match status" value="1"/>
</dbReference>
<accession>A0A2I2KLE7</accession>
<evidence type="ECO:0000256" key="6">
    <source>
        <dbReference type="PROSITE-ProRule" id="PRU00169"/>
    </source>
</evidence>
<dbReference type="InterPro" id="IPR016032">
    <property type="entry name" value="Sig_transdc_resp-reg_C-effctor"/>
</dbReference>
<feature type="DNA-binding region" description="OmpR/PhoB-type" evidence="7">
    <location>
        <begin position="144"/>
        <end position="239"/>
    </location>
</feature>
<dbReference type="GO" id="GO:0032993">
    <property type="term" value="C:protein-DNA complex"/>
    <property type="evidence" value="ECO:0007669"/>
    <property type="project" value="TreeGrafter"/>
</dbReference>
<dbReference type="PROSITE" id="PS51755">
    <property type="entry name" value="OMPR_PHOB"/>
    <property type="match status" value="1"/>
</dbReference>
<organism evidence="10 11">
    <name type="scientific">Frankia canadensis</name>
    <dbReference type="NCBI Taxonomy" id="1836972"/>
    <lineage>
        <taxon>Bacteria</taxon>
        <taxon>Bacillati</taxon>
        <taxon>Actinomycetota</taxon>
        <taxon>Actinomycetes</taxon>
        <taxon>Frankiales</taxon>
        <taxon>Frankiaceae</taxon>
        <taxon>Frankia</taxon>
    </lineage>
</organism>
<evidence type="ECO:0000256" key="5">
    <source>
        <dbReference type="ARBA" id="ARBA00041201"/>
    </source>
</evidence>
<keyword evidence="1" id="KW-0597">Phosphoprotein</keyword>
<dbReference type="Proteomes" id="UP000234331">
    <property type="component" value="Unassembled WGS sequence"/>
</dbReference>
<dbReference type="InterPro" id="IPR011006">
    <property type="entry name" value="CheY-like_superfamily"/>
</dbReference>
<evidence type="ECO:0000313" key="11">
    <source>
        <dbReference type="Proteomes" id="UP000234331"/>
    </source>
</evidence>
<reference evidence="10 11" key="1">
    <citation type="submission" date="2017-06" db="EMBL/GenBank/DDBJ databases">
        <authorList>
            <person name="Kim H.J."/>
            <person name="Triplett B.A."/>
        </authorList>
    </citation>
    <scope>NUCLEOTIDE SEQUENCE [LARGE SCALE GENOMIC DNA]</scope>
    <source>
        <strain evidence="10">FRACA_ARgP5</strain>
    </source>
</reference>
<dbReference type="OrthoDB" id="9801604at2"/>
<dbReference type="SUPFAM" id="SSF46894">
    <property type="entry name" value="C-terminal effector domain of the bipartite response regulators"/>
    <property type="match status" value="1"/>
</dbReference>